<keyword evidence="3" id="KW-1185">Reference proteome</keyword>
<dbReference type="InterPro" id="IPR010502">
    <property type="entry name" value="Carb-bd_dom_fam9"/>
</dbReference>
<evidence type="ECO:0000313" key="3">
    <source>
        <dbReference type="Proteomes" id="UP001611580"/>
    </source>
</evidence>
<dbReference type="EMBL" id="JBIRYI010000001">
    <property type="protein sequence ID" value="MFI2485558.1"/>
    <property type="molecule type" value="Genomic_DNA"/>
</dbReference>
<sequence>MRVASRRPLRAVLALLTSTTLLVGLLAGLMLVAPPPARADLAASDSFPGWTTTVSGSPEFVVTADTAGAQDGAAAARVDFDSPYSASYVDLRQNIRANGGVTYDMSVWVRTQDLSASDAAYVVLSGDHAQRVELPAGTSGWTHLEWSYTQPAGSMTFVMRFLVRGTGTVWFDDARMSVAGDDENLVVNPSFEEHEPPPGTLAFADTALVYETGDAHVGIKTVADGVTWELRASSGQRLDTGTAAATAGAASIDLSALPAGYYGLTISITAPEPLTRTGTLAVVDQPGPSGPNAHVGVAAHVNRYSVDQIDSLMGPLGAGTVREGPSWDTIETSPGVYEFPALFDAQIAAAKARGERPIVILAYFSRWYDGGKTPSSPEGIAAYARYAAAAAEHYGSGVDYEVYNEFNHTFNTGACGMTAACYLELLEPAAAAIHEAAPGARVVGPVSAGARWDFMEDLFALGGLDHLDAVSYHTYDFPGSPEGRTEAGVATLRGLIDEYAPGSDIPIWLSEHGWPTTTGGTTEQQQAAYVVRSAALLRAAGVERTVYYELIDSGANRAEPEHNFGISRLPTGGGTALTPKPAYPALAVYNRQTAGRTLTELRRLDGAVVADFEDAAGGVVRMVWATGDPVTVAVGTGPSSRLVRGDGRSWRALPDATVELTVGGDPVYVTGAVGTPAVVADAAAQVATPDQIPLGGGASVPVTVDRAALGVAGEVSVVGPVGGGLVLTGTGAEVQGVLGLEPMREAGERPVAYTVRSGDAVVAYVGDTAEVVQNPVLSFGPVADRRGDVGLALGARNLPGGEAVDVADVGWTVGAASGTVPAFSVGTGQTTTSAIDGAGLTPWQPTRFAVSLTAAGESRRLTGTTALAPVVKEPRRPAVVDWRARGTYVALSGGTPDADDLGGTFALSWSDRGLRVRAALRDEDHRPSAAVDRLWEGDSVQLAVARGLPGQDPASRVELGIHPGATASVYRYTAPAGTVGTVRAKVVRTAGTTTYDVVVPWAELGVDPKDGAFSFSLLANDNDGGARQGFLEWGSGIGPSKNAALFVPVVPVR</sequence>
<dbReference type="Gene3D" id="3.20.20.80">
    <property type="entry name" value="Glycosidases"/>
    <property type="match status" value="1"/>
</dbReference>
<dbReference type="Gene3D" id="2.60.120.260">
    <property type="entry name" value="Galactose-binding domain-like"/>
    <property type="match status" value="1"/>
</dbReference>
<dbReference type="SUPFAM" id="SSF51445">
    <property type="entry name" value="(Trans)glycosidases"/>
    <property type="match status" value="1"/>
</dbReference>
<evidence type="ECO:0000259" key="1">
    <source>
        <dbReference type="Pfam" id="PF06452"/>
    </source>
</evidence>
<dbReference type="CDD" id="cd09621">
    <property type="entry name" value="CBM9_like_5"/>
    <property type="match status" value="1"/>
</dbReference>
<protein>
    <submittedName>
        <fullName evidence="2">Sugar-binding protein</fullName>
    </submittedName>
</protein>
<dbReference type="PANTHER" id="PTHR12631:SF10">
    <property type="entry name" value="BETA-XYLOSIDASE-LIKE PROTEIN-RELATED"/>
    <property type="match status" value="1"/>
</dbReference>
<dbReference type="RefSeq" id="WP_397400749.1">
    <property type="nucleotide sequence ID" value="NZ_JBIRYI010000001.1"/>
</dbReference>
<dbReference type="Pfam" id="PF06452">
    <property type="entry name" value="CBM9_1"/>
    <property type="match status" value="1"/>
</dbReference>
<gene>
    <name evidence="2" type="ORF">ACH47X_01555</name>
</gene>
<evidence type="ECO:0000313" key="2">
    <source>
        <dbReference type="EMBL" id="MFI2485558.1"/>
    </source>
</evidence>
<dbReference type="InterPro" id="IPR017853">
    <property type="entry name" value="GH"/>
</dbReference>
<dbReference type="Gene3D" id="2.60.40.1190">
    <property type="match status" value="1"/>
</dbReference>
<dbReference type="SUPFAM" id="SSF49785">
    <property type="entry name" value="Galactose-binding domain-like"/>
    <property type="match status" value="1"/>
</dbReference>
<proteinExistence type="predicted"/>
<dbReference type="Proteomes" id="UP001611580">
    <property type="component" value="Unassembled WGS sequence"/>
</dbReference>
<name>A0ABW7XDI9_9MICO</name>
<organism evidence="2 3">
    <name type="scientific">Promicromonospora kroppenstedtii</name>
    <dbReference type="NCBI Taxonomy" id="440482"/>
    <lineage>
        <taxon>Bacteria</taxon>
        <taxon>Bacillati</taxon>
        <taxon>Actinomycetota</taxon>
        <taxon>Actinomycetes</taxon>
        <taxon>Micrococcales</taxon>
        <taxon>Promicromonosporaceae</taxon>
        <taxon>Promicromonospora</taxon>
    </lineage>
</organism>
<dbReference type="SUPFAM" id="SSF49344">
    <property type="entry name" value="CBD9-like"/>
    <property type="match status" value="1"/>
</dbReference>
<comment type="caution">
    <text evidence="2">The sequence shown here is derived from an EMBL/GenBank/DDBJ whole genome shotgun (WGS) entry which is preliminary data.</text>
</comment>
<dbReference type="PANTHER" id="PTHR12631">
    <property type="entry name" value="ALPHA-L-IDURONIDASE"/>
    <property type="match status" value="1"/>
</dbReference>
<feature type="domain" description="Carbohydrate-binding" evidence="1">
    <location>
        <begin position="892"/>
        <end position="1035"/>
    </location>
</feature>
<reference evidence="2 3" key="1">
    <citation type="submission" date="2024-10" db="EMBL/GenBank/DDBJ databases">
        <title>The Natural Products Discovery Center: Release of the First 8490 Sequenced Strains for Exploring Actinobacteria Biosynthetic Diversity.</title>
        <authorList>
            <person name="Kalkreuter E."/>
            <person name="Kautsar S.A."/>
            <person name="Yang D."/>
            <person name="Bader C.D."/>
            <person name="Teijaro C.N."/>
            <person name="Fluegel L."/>
            <person name="Davis C.M."/>
            <person name="Simpson J.R."/>
            <person name="Lauterbach L."/>
            <person name="Steele A.D."/>
            <person name="Gui C."/>
            <person name="Meng S."/>
            <person name="Li G."/>
            <person name="Viehrig K."/>
            <person name="Ye F."/>
            <person name="Su P."/>
            <person name="Kiefer A.F."/>
            <person name="Nichols A."/>
            <person name="Cepeda A.J."/>
            <person name="Yan W."/>
            <person name="Fan B."/>
            <person name="Jiang Y."/>
            <person name="Adhikari A."/>
            <person name="Zheng C.-J."/>
            <person name="Schuster L."/>
            <person name="Cowan T.M."/>
            <person name="Smanski M.J."/>
            <person name="Chevrette M.G."/>
            <person name="De Carvalho L.P.S."/>
            <person name="Shen B."/>
        </authorList>
    </citation>
    <scope>NUCLEOTIDE SEQUENCE [LARGE SCALE GENOMIC DNA]</scope>
    <source>
        <strain evidence="2 3">NPDC019481</strain>
    </source>
</reference>
<dbReference type="InterPro" id="IPR051923">
    <property type="entry name" value="Glycosyl_Hydrolase_39"/>
</dbReference>
<accession>A0ABW7XDI9</accession>
<dbReference type="InterPro" id="IPR008979">
    <property type="entry name" value="Galactose-bd-like_sf"/>
</dbReference>